<dbReference type="PANTHER" id="PTHR24113:SF15">
    <property type="entry name" value="NACHT DOMAIN-CONTAINING PROTEIN"/>
    <property type="match status" value="1"/>
</dbReference>
<dbReference type="InterPro" id="IPR027038">
    <property type="entry name" value="RanGap"/>
</dbReference>
<dbReference type="SUPFAM" id="SSF52047">
    <property type="entry name" value="RNI-like"/>
    <property type="match status" value="1"/>
</dbReference>
<dbReference type="GO" id="GO:0048471">
    <property type="term" value="C:perinuclear region of cytoplasm"/>
    <property type="evidence" value="ECO:0007669"/>
    <property type="project" value="TreeGrafter"/>
</dbReference>
<dbReference type="InterPro" id="IPR001611">
    <property type="entry name" value="Leu-rich_rpt"/>
</dbReference>
<dbReference type="Gene3D" id="3.80.10.10">
    <property type="entry name" value="Ribonuclease Inhibitor"/>
    <property type="match status" value="1"/>
</dbReference>
<name>A0AB34K197_PRYPA</name>
<reference evidence="2 3" key="1">
    <citation type="journal article" date="2024" name="Science">
        <title>Giant polyketide synthase enzymes in the biosynthesis of giant marine polyether toxins.</title>
        <authorList>
            <person name="Fallon T.R."/>
            <person name="Shende V.V."/>
            <person name="Wierzbicki I.H."/>
            <person name="Pendleton A.L."/>
            <person name="Watervoot N.F."/>
            <person name="Auber R.P."/>
            <person name="Gonzalez D.J."/>
            <person name="Wisecaver J.H."/>
            <person name="Moore B.S."/>
        </authorList>
    </citation>
    <scope>NUCLEOTIDE SEQUENCE [LARGE SCALE GENOMIC DNA]</scope>
    <source>
        <strain evidence="2 3">12B1</strain>
    </source>
</reference>
<dbReference type="PANTHER" id="PTHR24113">
    <property type="entry name" value="RAN GTPASE-ACTIVATING PROTEIN 1"/>
    <property type="match status" value="1"/>
</dbReference>
<dbReference type="GO" id="GO:0005829">
    <property type="term" value="C:cytosol"/>
    <property type="evidence" value="ECO:0007669"/>
    <property type="project" value="TreeGrafter"/>
</dbReference>
<organism evidence="2 3">
    <name type="scientific">Prymnesium parvum</name>
    <name type="common">Toxic golden alga</name>
    <dbReference type="NCBI Taxonomy" id="97485"/>
    <lineage>
        <taxon>Eukaryota</taxon>
        <taxon>Haptista</taxon>
        <taxon>Haptophyta</taxon>
        <taxon>Prymnesiophyceae</taxon>
        <taxon>Prymnesiales</taxon>
        <taxon>Prymnesiaceae</taxon>
        <taxon>Prymnesium</taxon>
    </lineage>
</organism>
<evidence type="ECO:0000313" key="3">
    <source>
        <dbReference type="Proteomes" id="UP001515480"/>
    </source>
</evidence>
<keyword evidence="3" id="KW-1185">Reference proteome</keyword>
<evidence type="ECO:0000313" key="2">
    <source>
        <dbReference type="EMBL" id="KAL1528404.1"/>
    </source>
</evidence>
<dbReference type="Proteomes" id="UP001515480">
    <property type="component" value="Unassembled WGS sequence"/>
</dbReference>
<accession>A0AB34K197</accession>
<gene>
    <name evidence="2" type="ORF">AB1Y20_009753</name>
</gene>
<dbReference type="GO" id="GO:0005634">
    <property type="term" value="C:nucleus"/>
    <property type="evidence" value="ECO:0007669"/>
    <property type="project" value="TreeGrafter"/>
</dbReference>
<dbReference type="Pfam" id="PF13516">
    <property type="entry name" value="LRR_6"/>
    <property type="match status" value="2"/>
</dbReference>
<feature type="compositionally biased region" description="Basic residues" evidence="1">
    <location>
        <begin position="325"/>
        <end position="343"/>
    </location>
</feature>
<proteinExistence type="predicted"/>
<dbReference type="InterPro" id="IPR032675">
    <property type="entry name" value="LRR_dom_sf"/>
</dbReference>
<dbReference type="GO" id="GO:0006913">
    <property type="term" value="P:nucleocytoplasmic transport"/>
    <property type="evidence" value="ECO:0007669"/>
    <property type="project" value="TreeGrafter"/>
</dbReference>
<comment type="caution">
    <text evidence="2">The sequence shown here is derived from an EMBL/GenBank/DDBJ whole genome shotgun (WGS) entry which is preliminary data.</text>
</comment>
<dbReference type="AlphaFoldDB" id="A0AB34K197"/>
<dbReference type="SMART" id="SM00368">
    <property type="entry name" value="LRR_RI"/>
    <property type="match status" value="3"/>
</dbReference>
<protein>
    <submittedName>
        <fullName evidence="2">Uncharacterized protein</fullName>
    </submittedName>
</protein>
<dbReference type="GO" id="GO:0031267">
    <property type="term" value="F:small GTPase binding"/>
    <property type="evidence" value="ECO:0007669"/>
    <property type="project" value="TreeGrafter"/>
</dbReference>
<sequence length="343" mass="37533">MPPKPKKGGKKKDNADDPGYLAMRAFKKAYDVANQQHETEALSLNLEPGEGHSCIAKLILTPQTVGVNTHCPLAPAHAKPLCIALSNYPFMRRLCFWGVDLKDEGAQPVAAYVQLHRKLRVLELTDCNLGPAACKYLGEALGDHNPGQELIMLRLDHNRSIGNAGVAALIPRTGGSLCVKDLGLSFCGIEGVAGGTALAEGLMRKPMLTHLRIRGNALGTEGVIQVLNGVKTSTSLFHLDLSDSSTSIETELMKHLLETLELCTWLHEYYLIGNPMGDSVAYTLLRSMRHLAHVIQFEVSDGIDPLLYKQIGDMMTAHRKEWVKKNKKKKKGKKGKAKGKAKK</sequence>
<dbReference type="GO" id="GO:0005096">
    <property type="term" value="F:GTPase activator activity"/>
    <property type="evidence" value="ECO:0007669"/>
    <property type="project" value="InterPro"/>
</dbReference>
<evidence type="ECO:0000256" key="1">
    <source>
        <dbReference type="SAM" id="MobiDB-lite"/>
    </source>
</evidence>
<dbReference type="EMBL" id="JBGBPQ010000002">
    <property type="protein sequence ID" value="KAL1528404.1"/>
    <property type="molecule type" value="Genomic_DNA"/>
</dbReference>
<feature type="region of interest" description="Disordered" evidence="1">
    <location>
        <begin position="322"/>
        <end position="343"/>
    </location>
</feature>